<dbReference type="EMBL" id="JADKBR010000005">
    <property type="protein sequence ID" value="MBK8889996.1"/>
    <property type="molecule type" value="Genomic_DNA"/>
</dbReference>
<dbReference type="Proteomes" id="UP000808146">
    <property type="component" value="Unassembled WGS sequence"/>
</dbReference>
<name>A0A9D7LLV3_9RHOO</name>
<gene>
    <name evidence="1" type="ORF">IPN75_06190</name>
</gene>
<protein>
    <submittedName>
        <fullName evidence="1">Uncharacterized protein</fullName>
    </submittedName>
</protein>
<evidence type="ECO:0000313" key="1">
    <source>
        <dbReference type="EMBL" id="MBK8889996.1"/>
    </source>
</evidence>
<accession>A0A9D7LLV3</accession>
<dbReference type="AlphaFoldDB" id="A0A9D7LLV3"/>
<sequence length="100" mass="11063">MLKQWQFRLLTALALVSAALVITNIVMFTNNRDAQNEFTSRAQYIQQSQQIEPVYQGIVRGLAEISVKTNDPQIAQLLTAQGITFTVNPANQGEAKGKAK</sequence>
<evidence type="ECO:0000313" key="2">
    <source>
        <dbReference type="Proteomes" id="UP000808146"/>
    </source>
</evidence>
<reference evidence="1" key="1">
    <citation type="submission" date="2020-10" db="EMBL/GenBank/DDBJ databases">
        <title>Connecting structure to function with the recovery of over 1000 high-quality activated sludge metagenome-assembled genomes encoding full-length rRNA genes using long-read sequencing.</title>
        <authorList>
            <person name="Singleton C.M."/>
            <person name="Petriglieri F."/>
            <person name="Kristensen J.M."/>
            <person name="Kirkegaard R.H."/>
            <person name="Michaelsen T.Y."/>
            <person name="Andersen M.H."/>
            <person name="Karst S.M."/>
            <person name="Dueholm M.S."/>
            <person name="Nielsen P.H."/>
            <person name="Albertsen M."/>
        </authorList>
    </citation>
    <scope>NUCLEOTIDE SEQUENCE</scope>
    <source>
        <strain evidence="1">OdNE_18-Q3-R46-58_BAT3C.305</strain>
    </source>
</reference>
<organism evidence="1 2">
    <name type="scientific">Candidatus Dechloromonas phosphorivorans</name>
    <dbReference type="NCBI Taxonomy" id="2899244"/>
    <lineage>
        <taxon>Bacteria</taxon>
        <taxon>Pseudomonadati</taxon>
        <taxon>Pseudomonadota</taxon>
        <taxon>Betaproteobacteria</taxon>
        <taxon>Rhodocyclales</taxon>
        <taxon>Azonexaceae</taxon>
        <taxon>Dechloromonas</taxon>
    </lineage>
</organism>
<proteinExistence type="predicted"/>
<comment type="caution">
    <text evidence="1">The sequence shown here is derived from an EMBL/GenBank/DDBJ whole genome shotgun (WGS) entry which is preliminary data.</text>
</comment>